<dbReference type="AlphaFoldDB" id="A0AAE0WHU2"/>
<reference evidence="1" key="1">
    <citation type="submission" date="2023-07" db="EMBL/GenBank/DDBJ databases">
        <title>Black Yeasts Isolated from many extreme environments.</title>
        <authorList>
            <person name="Coleine C."/>
            <person name="Stajich J.E."/>
            <person name="Selbmann L."/>
        </authorList>
    </citation>
    <scope>NUCLEOTIDE SEQUENCE</scope>
    <source>
        <strain evidence="1">CCFEE 5485</strain>
    </source>
</reference>
<dbReference type="EMBL" id="JAUTXT010000089">
    <property type="protein sequence ID" value="KAK3669355.1"/>
    <property type="molecule type" value="Genomic_DNA"/>
</dbReference>
<keyword evidence="2" id="KW-1185">Reference proteome</keyword>
<sequence>MAELRQDTVQDTPWRSARLTYRAIEAEDEAFVHDLVSEPQSYINSQIGVKKPQGRRDSKKFYDFLINECLLGMVVCVTAEADKPFGLRVRSKLVAFASRQRLWVGGDTVGSTLGLSKAGLHRVTVKAFEYNEGARRLYERLGFTHEGTIRETSWYDGRWWADYEYGMIESEWGAKQPVQKALLKAMQP</sequence>
<evidence type="ECO:0000313" key="1">
    <source>
        <dbReference type="EMBL" id="KAK3669355.1"/>
    </source>
</evidence>
<evidence type="ECO:0000313" key="2">
    <source>
        <dbReference type="Proteomes" id="UP001274830"/>
    </source>
</evidence>
<accession>A0AAE0WHU2</accession>
<dbReference type="SUPFAM" id="SSF55729">
    <property type="entry name" value="Acyl-CoA N-acyltransferases (Nat)"/>
    <property type="match status" value="1"/>
</dbReference>
<dbReference type="Gene3D" id="3.40.630.30">
    <property type="match status" value="1"/>
</dbReference>
<dbReference type="InterPro" id="IPR016181">
    <property type="entry name" value="Acyl_CoA_acyltransferase"/>
</dbReference>
<protein>
    <recommendedName>
        <fullName evidence="3">N-acetyltransferase domain-containing protein</fullName>
    </recommendedName>
</protein>
<proteinExistence type="predicted"/>
<organism evidence="1 2">
    <name type="scientific">Recurvomyces mirabilis</name>
    <dbReference type="NCBI Taxonomy" id="574656"/>
    <lineage>
        <taxon>Eukaryota</taxon>
        <taxon>Fungi</taxon>
        <taxon>Dikarya</taxon>
        <taxon>Ascomycota</taxon>
        <taxon>Pezizomycotina</taxon>
        <taxon>Dothideomycetes</taxon>
        <taxon>Dothideomycetidae</taxon>
        <taxon>Mycosphaerellales</taxon>
        <taxon>Teratosphaeriaceae</taxon>
        <taxon>Recurvomyces</taxon>
    </lineage>
</organism>
<name>A0AAE0WHU2_9PEZI</name>
<gene>
    <name evidence="1" type="ORF">LTR78_010778</name>
</gene>
<dbReference type="Proteomes" id="UP001274830">
    <property type="component" value="Unassembled WGS sequence"/>
</dbReference>
<evidence type="ECO:0008006" key="3">
    <source>
        <dbReference type="Google" id="ProtNLM"/>
    </source>
</evidence>
<comment type="caution">
    <text evidence="1">The sequence shown here is derived from an EMBL/GenBank/DDBJ whole genome shotgun (WGS) entry which is preliminary data.</text>
</comment>